<dbReference type="NCBIfam" id="TIGR02396">
    <property type="entry name" value="diverge_rpsU"/>
    <property type="match status" value="1"/>
</dbReference>
<feature type="domain" description="COQ9 C-terminal" evidence="1">
    <location>
        <begin position="124"/>
        <end position="191"/>
    </location>
</feature>
<comment type="caution">
    <text evidence="2">The sequence shown here is derived from an EMBL/GenBank/DDBJ whole genome shotgun (WGS) entry which is preliminary data.</text>
</comment>
<keyword evidence="3" id="KW-1185">Reference proteome</keyword>
<evidence type="ECO:0000313" key="3">
    <source>
        <dbReference type="Proteomes" id="UP000249842"/>
    </source>
</evidence>
<dbReference type="OrthoDB" id="7201143at2"/>
<dbReference type="GO" id="GO:0006744">
    <property type="term" value="P:ubiquinone biosynthetic process"/>
    <property type="evidence" value="ECO:0007669"/>
    <property type="project" value="InterPro"/>
</dbReference>
<dbReference type="RefSeq" id="WP_111456509.1">
    <property type="nucleotide sequence ID" value="NZ_QFYP01000001.1"/>
</dbReference>
<gene>
    <name evidence="2" type="ORF">DJ021_05080</name>
</gene>
<name>A0A328AZV7_9CAUL</name>
<dbReference type="GO" id="GO:0008289">
    <property type="term" value="F:lipid binding"/>
    <property type="evidence" value="ECO:0007669"/>
    <property type="project" value="InterPro"/>
</dbReference>
<protein>
    <submittedName>
        <fullName evidence="2">COQ9 family protein</fullName>
    </submittedName>
</protein>
<sequence length="223" mass="24432">MTKAAETGNDWAAGAEQQLLDRALKMAPIEGWTWRMTRMAGRAEGFSEGETELLLPHGPADLAALLSRRHDQRALAMLAEVDPDALKIRERIARAVEARLDVAAADEPATRRWAGHLALPQHAAQGARLAWESADALWRWAGDVATDENHYSKRALLAGILTGALAVRMASGRAEAMAFVDRRIGNVMAFEKWKATTRLRPTDFVTGVANALGRMRYGVARNP</sequence>
<dbReference type="EMBL" id="QFYP01000001">
    <property type="protein sequence ID" value="RAK59216.1"/>
    <property type="molecule type" value="Genomic_DNA"/>
</dbReference>
<reference evidence="3" key="1">
    <citation type="submission" date="2018-05" db="EMBL/GenBank/DDBJ databases">
        <authorList>
            <person name="Li X."/>
        </authorList>
    </citation>
    <scope>NUCLEOTIDE SEQUENCE [LARGE SCALE GENOMIC DNA]</scope>
    <source>
        <strain evidence="3">HKS-05</strain>
    </source>
</reference>
<dbReference type="Proteomes" id="UP000249842">
    <property type="component" value="Unassembled WGS sequence"/>
</dbReference>
<proteinExistence type="predicted"/>
<organism evidence="2 3">
    <name type="scientific">Phenylobacterium hankyongense</name>
    <dbReference type="NCBI Taxonomy" id="1813876"/>
    <lineage>
        <taxon>Bacteria</taxon>
        <taxon>Pseudomonadati</taxon>
        <taxon>Pseudomonadota</taxon>
        <taxon>Alphaproteobacteria</taxon>
        <taxon>Caulobacterales</taxon>
        <taxon>Caulobacteraceae</taxon>
        <taxon>Phenylobacterium</taxon>
    </lineage>
</organism>
<dbReference type="AlphaFoldDB" id="A0A328AZV7"/>
<dbReference type="Gene3D" id="1.10.357.10">
    <property type="entry name" value="Tetracycline Repressor, domain 2"/>
    <property type="match status" value="1"/>
</dbReference>
<dbReference type="InterPro" id="IPR012762">
    <property type="entry name" value="Ubiq_biosynth_COQ9"/>
</dbReference>
<evidence type="ECO:0000259" key="1">
    <source>
        <dbReference type="Pfam" id="PF08511"/>
    </source>
</evidence>
<dbReference type="Pfam" id="PF08511">
    <property type="entry name" value="COQ9"/>
    <property type="match status" value="1"/>
</dbReference>
<accession>A0A328AZV7</accession>
<evidence type="ECO:0000313" key="2">
    <source>
        <dbReference type="EMBL" id="RAK59216.1"/>
    </source>
</evidence>
<dbReference type="InterPro" id="IPR013718">
    <property type="entry name" value="COQ9_C"/>
</dbReference>